<sequence length="458" mass="50751">MSFIANAYTSQGGGCGLYVKGTESRKDTHELRGIWILDAWSFFTRRHDFLAHTFRRSRKKFFHFRILQASNSTSGKHRVLASSGLDARKAFLTEKSLSLGEGYKILLGGGPDLADINVETGDLDEEAHFVRQLLSLMTKDRLQDVPVFPSFVNDIYKVMAAWGSAGSIDPFTEIYNVCLYFCYHRVDANVHTAACIPDYESSQAIPARFPLSRICTGCSRRGRPPSVCSWFPSPARKAREKATAGLFRMLYTYVELRRNAAVPSSDAFDVLISQGTPTEAIVGFVLRTIFAGGMNAPATRTRCTRASRLFPLAAWEDELLALDAVIRAMLRLVTDGVVLRRSLAPGELAVGAETLAPGEFLAYPLVDVHLDPAIYPDPLRFDPGRYDTGREEDKRAPFGYLGWGSGVPPPVRWDKSREAPHEAGACDAFGGLRIPGRGSDGQPRPLKSYNIKFQRTEQ</sequence>
<comment type="similarity">
    <text evidence="2">Belongs to the cytochrome P450 family.</text>
</comment>
<keyword evidence="7" id="KW-1185">Reference proteome</keyword>
<dbReference type="GO" id="GO:0004497">
    <property type="term" value="F:monooxygenase activity"/>
    <property type="evidence" value="ECO:0007669"/>
    <property type="project" value="InterPro"/>
</dbReference>
<dbReference type="SUPFAM" id="SSF48264">
    <property type="entry name" value="Cytochrome P450"/>
    <property type="match status" value="1"/>
</dbReference>
<comment type="cofactor">
    <cofactor evidence="1">
        <name>heme</name>
        <dbReference type="ChEBI" id="CHEBI:30413"/>
    </cofactor>
</comment>
<dbReference type="GO" id="GO:0005506">
    <property type="term" value="F:iron ion binding"/>
    <property type="evidence" value="ECO:0007669"/>
    <property type="project" value="InterPro"/>
</dbReference>
<evidence type="ECO:0000313" key="6">
    <source>
        <dbReference type="EMBL" id="KAJ7367612.1"/>
    </source>
</evidence>
<accession>A0AAD7F3K3</accession>
<keyword evidence="4" id="KW-0408">Iron</keyword>
<protein>
    <submittedName>
        <fullName evidence="6">Cytochrome P450</fullName>
    </submittedName>
</protein>
<evidence type="ECO:0000256" key="2">
    <source>
        <dbReference type="ARBA" id="ARBA00010617"/>
    </source>
</evidence>
<dbReference type="InterPro" id="IPR001128">
    <property type="entry name" value="Cyt_P450"/>
</dbReference>
<evidence type="ECO:0000256" key="3">
    <source>
        <dbReference type="ARBA" id="ARBA00022723"/>
    </source>
</evidence>
<dbReference type="GO" id="GO:0016705">
    <property type="term" value="F:oxidoreductase activity, acting on paired donors, with incorporation or reduction of molecular oxygen"/>
    <property type="evidence" value="ECO:0007669"/>
    <property type="project" value="InterPro"/>
</dbReference>
<dbReference type="Pfam" id="PF00067">
    <property type="entry name" value="p450"/>
    <property type="match status" value="1"/>
</dbReference>
<dbReference type="Gene3D" id="1.10.630.10">
    <property type="entry name" value="Cytochrome P450"/>
    <property type="match status" value="2"/>
</dbReference>
<feature type="region of interest" description="Disordered" evidence="5">
    <location>
        <begin position="426"/>
        <end position="458"/>
    </location>
</feature>
<evidence type="ECO:0000313" key="7">
    <source>
        <dbReference type="Proteomes" id="UP001218218"/>
    </source>
</evidence>
<dbReference type="PRINTS" id="PR00465">
    <property type="entry name" value="EP450IV"/>
</dbReference>
<dbReference type="InterPro" id="IPR002403">
    <property type="entry name" value="Cyt_P450_E_grp-IV"/>
</dbReference>
<dbReference type="InterPro" id="IPR036396">
    <property type="entry name" value="Cyt_P450_sf"/>
</dbReference>
<evidence type="ECO:0000256" key="1">
    <source>
        <dbReference type="ARBA" id="ARBA00001971"/>
    </source>
</evidence>
<dbReference type="AlphaFoldDB" id="A0AAD7F3K3"/>
<organism evidence="6 7">
    <name type="scientific">Mycena albidolilacea</name>
    <dbReference type="NCBI Taxonomy" id="1033008"/>
    <lineage>
        <taxon>Eukaryota</taxon>
        <taxon>Fungi</taxon>
        <taxon>Dikarya</taxon>
        <taxon>Basidiomycota</taxon>
        <taxon>Agaricomycotina</taxon>
        <taxon>Agaricomycetes</taxon>
        <taxon>Agaricomycetidae</taxon>
        <taxon>Agaricales</taxon>
        <taxon>Marasmiineae</taxon>
        <taxon>Mycenaceae</taxon>
        <taxon>Mycena</taxon>
    </lineage>
</organism>
<gene>
    <name evidence="6" type="ORF">DFH08DRAFT_795760</name>
</gene>
<comment type="caution">
    <text evidence="6">The sequence shown here is derived from an EMBL/GenBank/DDBJ whole genome shotgun (WGS) entry which is preliminary data.</text>
</comment>
<reference evidence="6" key="1">
    <citation type="submission" date="2023-03" db="EMBL/GenBank/DDBJ databases">
        <title>Massive genome expansion in bonnet fungi (Mycena s.s.) driven by repeated elements and novel gene families across ecological guilds.</title>
        <authorList>
            <consortium name="Lawrence Berkeley National Laboratory"/>
            <person name="Harder C.B."/>
            <person name="Miyauchi S."/>
            <person name="Viragh M."/>
            <person name="Kuo A."/>
            <person name="Thoen E."/>
            <person name="Andreopoulos B."/>
            <person name="Lu D."/>
            <person name="Skrede I."/>
            <person name="Drula E."/>
            <person name="Henrissat B."/>
            <person name="Morin E."/>
            <person name="Kohler A."/>
            <person name="Barry K."/>
            <person name="LaButti K."/>
            <person name="Morin E."/>
            <person name="Salamov A."/>
            <person name="Lipzen A."/>
            <person name="Mereny Z."/>
            <person name="Hegedus B."/>
            <person name="Baldrian P."/>
            <person name="Stursova M."/>
            <person name="Weitz H."/>
            <person name="Taylor A."/>
            <person name="Grigoriev I.V."/>
            <person name="Nagy L.G."/>
            <person name="Martin F."/>
            <person name="Kauserud H."/>
        </authorList>
    </citation>
    <scope>NUCLEOTIDE SEQUENCE</scope>
    <source>
        <strain evidence="6">CBHHK002</strain>
    </source>
</reference>
<keyword evidence="3" id="KW-0479">Metal-binding</keyword>
<dbReference type="EMBL" id="JARIHO010000001">
    <property type="protein sequence ID" value="KAJ7367612.1"/>
    <property type="molecule type" value="Genomic_DNA"/>
</dbReference>
<evidence type="ECO:0000256" key="5">
    <source>
        <dbReference type="SAM" id="MobiDB-lite"/>
    </source>
</evidence>
<dbReference type="GO" id="GO:0020037">
    <property type="term" value="F:heme binding"/>
    <property type="evidence" value="ECO:0007669"/>
    <property type="project" value="InterPro"/>
</dbReference>
<dbReference type="Proteomes" id="UP001218218">
    <property type="component" value="Unassembled WGS sequence"/>
</dbReference>
<name>A0AAD7F3K3_9AGAR</name>
<proteinExistence type="inferred from homology"/>
<evidence type="ECO:0000256" key="4">
    <source>
        <dbReference type="ARBA" id="ARBA00023004"/>
    </source>
</evidence>